<organism evidence="2 3">
    <name type="scientific">Haloferula sargassicola</name>
    <dbReference type="NCBI Taxonomy" id="490096"/>
    <lineage>
        <taxon>Bacteria</taxon>
        <taxon>Pseudomonadati</taxon>
        <taxon>Verrucomicrobiota</taxon>
        <taxon>Verrucomicrobiia</taxon>
        <taxon>Verrucomicrobiales</taxon>
        <taxon>Verrucomicrobiaceae</taxon>
        <taxon>Haloferula</taxon>
    </lineage>
</organism>
<reference evidence="2 3" key="1">
    <citation type="submission" date="2024-02" db="EMBL/GenBank/DDBJ databases">
        <title>Haloferula sargassicola NBRC 104335.</title>
        <authorList>
            <person name="Ichikawa N."/>
            <person name="Katano-Makiyama Y."/>
            <person name="Hidaka K."/>
        </authorList>
    </citation>
    <scope>NUCLEOTIDE SEQUENCE [LARGE SCALE GENOMIC DNA]</scope>
    <source>
        <strain evidence="2 3">NBRC 104335</strain>
    </source>
</reference>
<protein>
    <recommendedName>
        <fullName evidence="1">DUF2007 domain-containing protein</fullName>
    </recommendedName>
</protein>
<dbReference type="Proteomes" id="UP001476282">
    <property type="component" value="Unassembled WGS sequence"/>
</dbReference>
<dbReference type="Gene3D" id="3.30.70.790">
    <property type="entry name" value="UreE, C-terminal domain"/>
    <property type="match status" value="1"/>
</dbReference>
<dbReference type="RefSeq" id="WP_353567604.1">
    <property type="nucleotide sequence ID" value="NZ_BAABRI010000015.1"/>
</dbReference>
<evidence type="ECO:0000313" key="2">
    <source>
        <dbReference type="EMBL" id="GAA5483492.1"/>
    </source>
</evidence>
<name>A0ABP9UPW6_9BACT</name>
<accession>A0ABP9UPW6</accession>
<dbReference type="EMBL" id="BAABRI010000015">
    <property type="protein sequence ID" value="GAA5483492.1"/>
    <property type="molecule type" value="Genomic_DNA"/>
</dbReference>
<dbReference type="InterPro" id="IPR018551">
    <property type="entry name" value="DUF2007"/>
</dbReference>
<evidence type="ECO:0000313" key="3">
    <source>
        <dbReference type="Proteomes" id="UP001476282"/>
    </source>
</evidence>
<proteinExistence type="predicted"/>
<comment type="caution">
    <text evidence="2">The sequence shown here is derived from an EMBL/GenBank/DDBJ whole genome shotgun (WGS) entry which is preliminary data.</text>
</comment>
<dbReference type="SUPFAM" id="SSF54913">
    <property type="entry name" value="GlnB-like"/>
    <property type="match status" value="1"/>
</dbReference>
<dbReference type="InterPro" id="IPR011322">
    <property type="entry name" value="N-reg_PII-like_a/b"/>
</dbReference>
<sequence length="107" mass="11900">MKKVYDNIEFARVGHFQSILESEGIATLLKNEAMSSVFRGSAGLYDLAPELWAVNDDDYERAAALLEPLLEDEPPAGSPWICPTCGEDVSGNFDECWNCQTRRPEMG</sequence>
<feature type="domain" description="DUF2007" evidence="1">
    <location>
        <begin position="1"/>
        <end position="67"/>
    </location>
</feature>
<gene>
    <name evidence="2" type="ORF">Hsar01_02725</name>
</gene>
<dbReference type="Pfam" id="PF09413">
    <property type="entry name" value="DUF2007"/>
    <property type="match status" value="1"/>
</dbReference>
<keyword evidence="3" id="KW-1185">Reference proteome</keyword>
<evidence type="ECO:0000259" key="1">
    <source>
        <dbReference type="Pfam" id="PF09413"/>
    </source>
</evidence>